<feature type="transmembrane region" description="Helical" evidence="17">
    <location>
        <begin position="101"/>
        <end position="121"/>
    </location>
</feature>
<evidence type="ECO:0000256" key="11">
    <source>
        <dbReference type="ARBA" id="ARBA00022989"/>
    </source>
</evidence>
<keyword evidence="15 17" id="KW-0472">Membrane</keyword>
<keyword evidence="11 17" id="KW-1133">Transmembrane helix</keyword>
<evidence type="ECO:0000256" key="7">
    <source>
        <dbReference type="ARBA" id="ARBA00022692"/>
    </source>
</evidence>
<keyword evidence="7 17" id="KW-0812">Transmembrane</keyword>
<keyword evidence="9 17" id="KW-1278">Translocase</keyword>
<feature type="transmembrane region" description="Helical" evidence="17">
    <location>
        <begin position="58"/>
        <end position="81"/>
    </location>
</feature>
<keyword evidence="13 17" id="KW-0830">Ubiquinone</keyword>
<keyword evidence="8 17" id="KW-0999">Mitochondrion inner membrane</keyword>
<keyword evidence="10 17" id="KW-0249">Electron transport</keyword>
<evidence type="ECO:0000256" key="5">
    <source>
        <dbReference type="ARBA" id="ARBA00022448"/>
    </source>
</evidence>
<protein>
    <recommendedName>
        <fullName evidence="4 17">NADH-ubiquinone oxidoreductase chain 2</fullName>
        <ecNumber evidence="3 17">7.1.1.2</ecNumber>
    </recommendedName>
</protein>
<accession>A0A1U8V269</accession>
<organism evidence="19">
    <name type="scientific">Lamprotula gottschei</name>
    <dbReference type="NCBI Taxonomy" id="1470580"/>
    <lineage>
        <taxon>Eukaryota</taxon>
        <taxon>Metazoa</taxon>
        <taxon>Spiralia</taxon>
        <taxon>Lophotrochozoa</taxon>
        <taxon>Mollusca</taxon>
        <taxon>Bivalvia</taxon>
        <taxon>Autobranchia</taxon>
        <taxon>Heteroconchia</taxon>
        <taxon>Palaeoheterodonta</taxon>
        <taxon>Unionida</taxon>
        <taxon>Unionoidea</taxon>
        <taxon>Unionidae</taxon>
        <taxon>Gonideinae</taxon>
        <taxon>Lamprotula</taxon>
    </lineage>
</organism>
<dbReference type="PANTHER" id="PTHR46552:SF1">
    <property type="entry name" value="NADH-UBIQUINONE OXIDOREDUCTASE CHAIN 2"/>
    <property type="match status" value="1"/>
</dbReference>
<comment type="catalytic activity">
    <reaction evidence="16 17">
        <text>a ubiquinone + NADH + 5 H(+)(in) = a ubiquinol + NAD(+) + 4 H(+)(out)</text>
        <dbReference type="Rhea" id="RHEA:29091"/>
        <dbReference type="Rhea" id="RHEA-COMP:9565"/>
        <dbReference type="Rhea" id="RHEA-COMP:9566"/>
        <dbReference type="ChEBI" id="CHEBI:15378"/>
        <dbReference type="ChEBI" id="CHEBI:16389"/>
        <dbReference type="ChEBI" id="CHEBI:17976"/>
        <dbReference type="ChEBI" id="CHEBI:57540"/>
        <dbReference type="ChEBI" id="CHEBI:57945"/>
        <dbReference type="EC" id="7.1.1.2"/>
    </reaction>
</comment>
<feature type="transmembrane region" description="Helical" evidence="17">
    <location>
        <begin position="260"/>
        <end position="283"/>
    </location>
</feature>
<comment type="function">
    <text evidence="17">Core subunit of the mitochondrial membrane respiratory chain NADH dehydrogenase (Complex I) which catalyzes electron transfer from NADH through the respiratory chain, using ubiquinone as an electron acceptor. Essential for the catalytic activity and assembly of complex I.</text>
</comment>
<feature type="transmembrane region" description="Helical" evidence="17">
    <location>
        <begin position="228"/>
        <end position="248"/>
    </location>
</feature>
<dbReference type="GO" id="GO:0006120">
    <property type="term" value="P:mitochondrial electron transport, NADH to ubiquinone"/>
    <property type="evidence" value="ECO:0007669"/>
    <property type="project" value="InterPro"/>
</dbReference>
<feature type="transmembrane region" description="Helical" evidence="17">
    <location>
        <begin position="5"/>
        <end position="21"/>
    </location>
</feature>
<feature type="transmembrane region" description="Helical" evidence="17">
    <location>
        <begin position="188"/>
        <end position="208"/>
    </location>
</feature>
<feature type="transmembrane region" description="Helical" evidence="17">
    <location>
        <begin position="303"/>
        <end position="323"/>
    </location>
</feature>
<dbReference type="AlphaFoldDB" id="A0A1U8V269"/>
<evidence type="ECO:0000256" key="10">
    <source>
        <dbReference type="ARBA" id="ARBA00022982"/>
    </source>
</evidence>
<dbReference type="PRINTS" id="PR01436">
    <property type="entry name" value="NADHDHGNASE2"/>
</dbReference>
<dbReference type="InterPro" id="IPR001750">
    <property type="entry name" value="ND/Mrp_TM"/>
</dbReference>
<name>A0A1U8V269_9BIVA</name>
<evidence type="ECO:0000256" key="9">
    <source>
        <dbReference type="ARBA" id="ARBA00022967"/>
    </source>
</evidence>
<evidence type="ECO:0000256" key="17">
    <source>
        <dbReference type="RuleBase" id="RU003403"/>
    </source>
</evidence>
<evidence type="ECO:0000256" key="12">
    <source>
        <dbReference type="ARBA" id="ARBA00023027"/>
    </source>
</evidence>
<evidence type="ECO:0000256" key="15">
    <source>
        <dbReference type="ARBA" id="ARBA00023136"/>
    </source>
</evidence>
<evidence type="ECO:0000256" key="1">
    <source>
        <dbReference type="ARBA" id="ARBA00004448"/>
    </source>
</evidence>
<evidence type="ECO:0000313" key="19">
    <source>
        <dbReference type="EMBL" id="AIC07015.1"/>
    </source>
</evidence>
<feature type="domain" description="NADH:quinone oxidoreductase/Mrp antiporter transmembrane" evidence="18">
    <location>
        <begin position="87"/>
        <end position="271"/>
    </location>
</feature>
<evidence type="ECO:0000256" key="16">
    <source>
        <dbReference type="ARBA" id="ARBA00049551"/>
    </source>
</evidence>
<comment type="subcellular location">
    <subcellularLocation>
        <location evidence="1 17">Mitochondrion inner membrane</location>
        <topology evidence="1 17">Multi-pass membrane protein</topology>
    </subcellularLocation>
</comment>
<geneLocation type="mitochondrion" evidence="19"/>
<keyword evidence="12 17" id="KW-0520">NAD</keyword>
<dbReference type="GO" id="GO:0008137">
    <property type="term" value="F:NADH dehydrogenase (ubiquinone) activity"/>
    <property type="evidence" value="ECO:0007669"/>
    <property type="project" value="UniProtKB-EC"/>
</dbReference>
<keyword evidence="5" id="KW-0813">Transport</keyword>
<gene>
    <name evidence="19" type="primary">ND2</name>
</gene>
<evidence type="ECO:0000256" key="8">
    <source>
        <dbReference type="ARBA" id="ARBA00022792"/>
    </source>
</evidence>
<evidence type="ECO:0000256" key="3">
    <source>
        <dbReference type="ARBA" id="ARBA00012944"/>
    </source>
</evidence>
<evidence type="ECO:0000256" key="6">
    <source>
        <dbReference type="ARBA" id="ARBA00022660"/>
    </source>
</evidence>
<reference evidence="19" key="1">
    <citation type="submission" date="2014-03" db="EMBL/GenBank/DDBJ databases">
        <title>Complete M-type mitochondrial genome of Chinese fresh water mussels Lamprotula gottschei.</title>
        <authorList>
            <person name="Wang G.L."/>
            <person name="He F.S."/>
            <person name="Li J.L."/>
        </authorList>
    </citation>
    <scope>NUCLEOTIDE SEQUENCE</scope>
    <source>
        <tissue evidence="19">Gonad</tissue>
    </source>
</reference>
<dbReference type="PANTHER" id="PTHR46552">
    <property type="entry name" value="NADH-UBIQUINONE OXIDOREDUCTASE CHAIN 2"/>
    <property type="match status" value="1"/>
</dbReference>
<dbReference type="EC" id="7.1.1.2" evidence="3 17"/>
<keyword evidence="6 17" id="KW-0679">Respiratory chain</keyword>
<sequence>MKSKIPMFTMLLMATTFLVIITTNSMFAWMMMELNMLTFTPLICLQKSATEADLSLKYLIPQSLASSLFMISIIMTTLSPYSNILASASLLMKVGSVPLHAWFPIVMHSINTTAGIILMTWQKIIPLFMLSIPQLSFTPLILFSITASALWGSIAGLNQTNIISMLTFSSIAHLSWLISASLLSIKILFSYLTSYTLTLLPIFLLLNISTVKTHKMIMCSTMEKYQQITMITSLLSLAGLPPLAMFSNKIPIIILMTKTLTVLILMLISAAISLCFYMIVVFTMMLDLPSPSKTSNSTILLKLIYTSSIVFQLCMLPLSFCFIT</sequence>
<evidence type="ECO:0000256" key="2">
    <source>
        <dbReference type="ARBA" id="ARBA00007012"/>
    </source>
</evidence>
<proteinExistence type="inferred from homology"/>
<comment type="similarity">
    <text evidence="2 17">Belongs to the complex I subunit 2 family.</text>
</comment>
<evidence type="ECO:0000256" key="4">
    <source>
        <dbReference type="ARBA" id="ARBA00021008"/>
    </source>
</evidence>
<dbReference type="Pfam" id="PF00361">
    <property type="entry name" value="Proton_antipo_M"/>
    <property type="match status" value="1"/>
</dbReference>
<keyword evidence="14 17" id="KW-0496">Mitochondrion</keyword>
<dbReference type="InterPro" id="IPR050175">
    <property type="entry name" value="Complex_I_Subunit_2"/>
</dbReference>
<evidence type="ECO:0000256" key="14">
    <source>
        <dbReference type="ARBA" id="ARBA00023128"/>
    </source>
</evidence>
<evidence type="ECO:0000259" key="18">
    <source>
        <dbReference type="Pfam" id="PF00361"/>
    </source>
</evidence>
<dbReference type="InterPro" id="IPR003917">
    <property type="entry name" value="NADH_UbQ_OxRdtase_chain2"/>
</dbReference>
<dbReference type="GO" id="GO:0005743">
    <property type="term" value="C:mitochondrial inner membrane"/>
    <property type="evidence" value="ECO:0007669"/>
    <property type="project" value="UniProtKB-SubCell"/>
</dbReference>
<evidence type="ECO:0000256" key="13">
    <source>
        <dbReference type="ARBA" id="ARBA00023075"/>
    </source>
</evidence>
<dbReference type="EMBL" id="KJ627225">
    <property type="protein sequence ID" value="AIC07015.1"/>
    <property type="molecule type" value="Genomic_DNA"/>
</dbReference>
<feature type="transmembrane region" description="Helical" evidence="17">
    <location>
        <begin position="128"/>
        <end position="150"/>
    </location>
</feature>